<evidence type="ECO:0000313" key="2">
    <source>
        <dbReference type="Proteomes" id="UP000235836"/>
    </source>
</evidence>
<dbReference type="AlphaFoldDB" id="A0A2N6T468"/>
<evidence type="ECO:0000313" key="1">
    <source>
        <dbReference type="EMBL" id="PMC64115.1"/>
    </source>
</evidence>
<comment type="caution">
    <text evidence="1">The sequence shown here is derived from an EMBL/GenBank/DDBJ whole genome shotgun (WGS) entry which is preliminary data.</text>
</comment>
<reference evidence="1 2" key="1">
    <citation type="submission" date="2017-09" db="EMBL/GenBank/DDBJ databases">
        <title>Bacterial strain isolated from the female urinary microbiota.</title>
        <authorList>
            <person name="Thomas-White K."/>
            <person name="Kumar N."/>
            <person name="Forster S."/>
            <person name="Putonti C."/>
            <person name="Lawley T."/>
            <person name="Wolfe A.J."/>
        </authorList>
    </citation>
    <scope>NUCLEOTIDE SEQUENCE [LARGE SCALE GENOMIC DNA]</scope>
    <source>
        <strain evidence="1 2">UMB0792</strain>
    </source>
</reference>
<name>A0A2N6T468_9CORY</name>
<dbReference type="EMBL" id="PNHG01000010">
    <property type="protein sequence ID" value="PMC64115.1"/>
    <property type="molecule type" value="Genomic_DNA"/>
</dbReference>
<organism evidence="1 2">
    <name type="scientific">Corynebacterium tuscaniense</name>
    <dbReference type="NCBI Taxonomy" id="302449"/>
    <lineage>
        <taxon>Bacteria</taxon>
        <taxon>Bacillati</taxon>
        <taxon>Actinomycetota</taxon>
        <taxon>Actinomycetes</taxon>
        <taxon>Mycobacteriales</taxon>
        <taxon>Corynebacteriaceae</taxon>
        <taxon>Corynebacterium</taxon>
    </lineage>
</organism>
<proteinExistence type="predicted"/>
<protein>
    <recommendedName>
        <fullName evidence="3">TIGR02569 family protein</fullName>
    </recommendedName>
</protein>
<gene>
    <name evidence="1" type="ORF">CJ203_07680</name>
</gene>
<accession>A0A2N6T468</accession>
<dbReference type="Proteomes" id="UP000235836">
    <property type="component" value="Unassembled WGS sequence"/>
</dbReference>
<sequence length="245" mass="26542">MVKTIPGHVLTSFQAGDSSPVPLGPEWGNGVRFGRMVIAEAPAHATWSSKLREKVAVPGVRVVRPVRTTDGRFTVSGYRASDFVEGEPGHRVDEAIAAALRFDKAMAYFSAPSLDRDDVWARADRAVWAGYSDYIKGGQLSHADFFGCCIFEGSLPPALTDIVPAEGPRPQGYSAALTLIDGLLADAVDDAVVYRWSHIPDLLFLCERALEYRTSLAATFVADTNFSSNIDRVGSLLMSYRGATL</sequence>
<keyword evidence="2" id="KW-1185">Reference proteome</keyword>
<evidence type="ECO:0008006" key="3">
    <source>
        <dbReference type="Google" id="ProtNLM"/>
    </source>
</evidence>
<dbReference type="RefSeq" id="WP_034664428.1">
    <property type="nucleotide sequence ID" value="NZ_JBHRZL010000004.1"/>
</dbReference>